<reference evidence="1" key="2">
    <citation type="journal article" date="2015" name="Fish Shellfish Immunol.">
        <title>Early steps in the European eel (Anguilla anguilla)-Vibrio vulnificus interaction in the gills: Role of the RtxA13 toxin.</title>
        <authorList>
            <person name="Callol A."/>
            <person name="Pajuelo D."/>
            <person name="Ebbesson L."/>
            <person name="Teles M."/>
            <person name="MacKenzie S."/>
            <person name="Amaro C."/>
        </authorList>
    </citation>
    <scope>NUCLEOTIDE SEQUENCE</scope>
</reference>
<protein>
    <recommendedName>
        <fullName evidence="2">BED-type domain-containing protein</fullName>
    </recommendedName>
</protein>
<dbReference type="AlphaFoldDB" id="A0A0E9XFQ7"/>
<accession>A0A0E9XFQ7</accession>
<sequence length="70" mass="7993">MSAVWNDHVQHLQCQCFKGDTNAASYNATNVIKHLKKHHSKEYADILQLSFIGIFKLDDNAAPLQSRAYF</sequence>
<evidence type="ECO:0000313" key="1">
    <source>
        <dbReference type="EMBL" id="JAI01480.1"/>
    </source>
</evidence>
<evidence type="ECO:0008006" key="2">
    <source>
        <dbReference type="Google" id="ProtNLM"/>
    </source>
</evidence>
<proteinExistence type="predicted"/>
<dbReference type="EMBL" id="GBXM01007098">
    <property type="protein sequence ID" value="JAI01480.1"/>
    <property type="molecule type" value="Transcribed_RNA"/>
</dbReference>
<name>A0A0E9XFQ7_ANGAN</name>
<reference evidence="1" key="1">
    <citation type="submission" date="2014-11" db="EMBL/GenBank/DDBJ databases">
        <authorList>
            <person name="Amaro Gonzalez C."/>
        </authorList>
    </citation>
    <scope>NUCLEOTIDE SEQUENCE</scope>
</reference>
<organism evidence="1">
    <name type="scientific">Anguilla anguilla</name>
    <name type="common">European freshwater eel</name>
    <name type="synonym">Muraena anguilla</name>
    <dbReference type="NCBI Taxonomy" id="7936"/>
    <lineage>
        <taxon>Eukaryota</taxon>
        <taxon>Metazoa</taxon>
        <taxon>Chordata</taxon>
        <taxon>Craniata</taxon>
        <taxon>Vertebrata</taxon>
        <taxon>Euteleostomi</taxon>
        <taxon>Actinopterygii</taxon>
        <taxon>Neopterygii</taxon>
        <taxon>Teleostei</taxon>
        <taxon>Anguilliformes</taxon>
        <taxon>Anguillidae</taxon>
        <taxon>Anguilla</taxon>
    </lineage>
</organism>